<feature type="compositionally biased region" description="Basic and acidic residues" evidence="1">
    <location>
        <begin position="1"/>
        <end position="14"/>
    </location>
</feature>
<sequence>MRADEDRRAAEADRACPLAGGKGSGPERVLPRSGPEPASADGLEVSLARHAGGGLFGGVEGEVGYLVRPVVSAGVPPLGAAVPARAGRRSAGGLSDSDGAQQVWDADDEASW</sequence>
<protein>
    <submittedName>
        <fullName evidence="2">Uncharacterized protein</fullName>
    </submittedName>
</protein>
<dbReference type="EMBL" id="BOQL01000064">
    <property type="protein sequence ID" value="GIM76819.1"/>
    <property type="molecule type" value="Genomic_DNA"/>
</dbReference>
<proteinExistence type="predicted"/>
<dbReference type="Proteomes" id="UP000681340">
    <property type="component" value="Unassembled WGS sequence"/>
</dbReference>
<evidence type="ECO:0000256" key="1">
    <source>
        <dbReference type="SAM" id="MobiDB-lite"/>
    </source>
</evidence>
<reference evidence="2" key="1">
    <citation type="submission" date="2021-03" db="EMBL/GenBank/DDBJ databases">
        <title>Whole genome shotgun sequence of Actinoplanes auranticolor NBRC 12245.</title>
        <authorList>
            <person name="Komaki H."/>
            <person name="Tamura T."/>
        </authorList>
    </citation>
    <scope>NUCLEOTIDE SEQUENCE</scope>
    <source>
        <strain evidence="2">NBRC 12245</strain>
    </source>
</reference>
<evidence type="ECO:0000313" key="2">
    <source>
        <dbReference type="EMBL" id="GIM76819.1"/>
    </source>
</evidence>
<gene>
    <name evidence="2" type="ORF">Aau02nite_72770</name>
</gene>
<feature type="compositionally biased region" description="Low complexity" evidence="1">
    <location>
        <begin position="81"/>
        <end position="100"/>
    </location>
</feature>
<feature type="region of interest" description="Disordered" evidence="1">
    <location>
        <begin position="1"/>
        <end position="41"/>
    </location>
</feature>
<name>A0A919SSL0_9ACTN</name>
<accession>A0A919SSL0</accession>
<comment type="caution">
    <text evidence="2">The sequence shown here is derived from an EMBL/GenBank/DDBJ whole genome shotgun (WGS) entry which is preliminary data.</text>
</comment>
<feature type="region of interest" description="Disordered" evidence="1">
    <location>
        <begin position="81"/>
        <end position="112"/>
    </location>
</feature>
<keyword evidence="3" id="KW-1185">Reference proteome</keyword>
<dbReference type="AlphaFoldDB" id="A0A919SSL0"/>
<organism evidence="2 3">
    <name type="scientific">Actinoplanes auranticolor</name>
    <dbReference type="NCBI Taxonomy" id="47988"/>
    <lineage>
        <taxon>Bacteria</taxon>
        <taxon>Bacillati</taxon>
        <taxon>Actinomycetota</taxon>
        <taxon>Actinomycetes</taxon>
        <taxon>Micromonosporales</taxon>
        <taxon>Micromonosporaceae</taxon>
        <taxon>Actinoplanes</taxon>
    </lineage>
</organism>
<evidence type="ECO:0000313" key="3">
    <source>
        <dbReference type="Proteomes" id="UP000681340"/>
    </source>
</evidence>